<dbReference type="EMBL" id="JSYL01000005">
    <property type="protein sequence ID" value="KIA88774.1"/>
    <property type="molecule type" value="Genomic_DNA"/>
</dbReference>
<evidence type="ECO:0000313" key="3">
    <source>
        <dbReference type="Proteomes" id="UP000031473"/>
    </source>
</evidence>
<comment type="caution">
    <text evidence="2">The sequence shown here is derived from an EMBL/GenBank/DDBJ whole genome shotgun (WGS) entry which is preliminary data.</text>
</comment>
<keyword evidence="1" id="KW-0472">Membrane</keyword>
<accession>A0A0C1FLG3</accession>
<protein>
    <submittedName>
        <fullName evidence="2">Uncharacterized protein</fullName>
    </submittedName>
</protein>
<proteinExistence type="predicted"/>
<feature type="transmembrane region" description="Helical" evidence="1">
    <location>
        <begin position="20"/>
        <end position="39"/>
    </location>
</feature>
<organism evidence="2 3">
    <name type="scientific">Kaistella jeonii</name>
    <dbReference type="NCBI Taxonomy" id="266749"/>
    <lineage>
        <taxon>Bacteria</taxon>
        <taxon>Pseudomonadati</taxon>
        <taxon>Bacteroidota</taxon>
        <taxon>Flavobacteriia</taxon>
        <taxon>Flavobacteriales</taxon>
        <taxon>Weeksellaceae</taxon>
        <taxon>Chryseobacterium group</taxon>
        <taxon>Kaistella</taxon>
    </lineage>
</organism>
<evidence type="ECO:0000256" key="1">
    <source>
        <dbReference type="SAM" id="Phobius"/>
    </source>
</evidence>
<name>A0A0C1FLG3_9FLAO</name>
<keyword evidence="1" id="KW-1133">Transmembrane helix</keyword>
<dbReference type="Proteomes" id="UP000031473">
    <property type="component" value="Unassembled WGS sequence"/>
</dbReference>
<sequence>MTYRFPYIEKASLKINRINIEFYFIKIINRIILIIHFILKKENYQLRCGVKNTPHSKTVFFIRWPRKDNSLIPIF</sequence>
<keyword evidence="1" id="KW-0812">Transmembrane</keyword>
<evidence type="ECO:0000313" key="2">
    <source>
        <dbReference type="EMBL" id="KIA88774.1"/>
    </source>
</evidence>
<dbReference type="AlphaFoldDB" id="A0A0C1FLG3"/>
<keyword evidence="3" id="KW-1185">Reference proteome</keyword>
<gene>
    <name evidence="2" type="ORF">OA86_08920</name>
</gene>
<reference evidence="2 3" key="1">
    <citation type="submission" date="2014-10" db="EMBL/GenBank/DDBJ databases">
        <title>Kaistella jeonii genome.</title>
        <authorList>
            <person name="Clayton J.T."/>
            <person name="Newman J.D."/>
        </authorList>
    </citation>
    <scope>NUCLEOTIDE SEQUENCE [LARGE SCALE GENOMIC DNA]</scope>
    <source>
        <strain evidence="2 3">DSM 17048</strain>
    </source>
</reference>